<dbReference type="GO" id="GO:0005634">
    <property type="term" value="C:nucleus"/>
    <property type="evidence" value="ECO:0007669"/>
    <property type="project" value="TreeGrafter"/>
</dbReference>
<name>H3C4K7_TETNG</name>
<dbReference type="Gene3D" id="3.90.190.10">
    <property type="entry name" value="Protein tyrosine phosphatase superfamily"/>
    <property type="match status" value="1"/>
</dbReference>
<dbReference type="Proteomes" id="UP000007303">
    <property type="component" value="Unassembled WGS sequence"/>
</dbReference>
<dbReference type="PROSITE" id="PS50055">
    <property type="entry name" value="TYR_PHOSPHATASE_PTP"/>
    <property type="match status" value="1"/>
</dbReference>
<dbReference type="GO" id="GO:0050868">
    <property type="term" value="P:negative regulation of T cell activation"/>
    <property type="evidence" value="ECO:0007669"/>
    <property type="project" value="TreeGrafter"/>
</dbReference>
<dbReference type="Pfam" id="PF00102">
    <property type="entry name" value="Y_phosphatase"/>
    <property type="match status" value="1"/>
</dbReference>
<dbReference type="Ensembl" id="ENSTNIT00000000723.1">
    <property type="protein sequence ID" value="ENSTNIP00000003176.1"/>
    <property type="gene ID" value="ENSTNIG00000012464.1"/>
</dbReference>
<reference evidence="6" key="1">
    <citation type="journal article" date="2004" name="Nature">
        <title>Genome duplication in the teleost fish Tetraodon nigroviridis reveals the early vertebrate proto-karyotype.</title>
        <authorList>
            <person name="Jaillon O."/>
            <person name="Aury J.-M."/>
            <person name="Brunet F."/>
            <person name="Petit J.-L."/>
            <person name="Stange-Thomann N."/>
            <person name="Mauceli E."/>
            <person name="Bouneau L."/>
            <person name="Fischer C."/>
            <person name="Ozouf-Costaz C."/>
            <person name="Bernot A."/>
            <person name="Nicaud S."/>
            <person name="Jaffe D."/>
            <person name="Fisher S."/>
            <person name="Lutfalla G."/>
            <person name="Dossat C."/>
            <person name="Segurens B."/>
            <person name="Dasilva C."/>
            <person name="Salanoubat M."/>
            <person name="Levy M."/>
            <person name="Boudet N."/>
            <person name="Castellano S."/>
            <person name="Anthouard V."/>
            <person name="Jubin C."/>
            <person name="Castelli V."/>
            <person name="Katinka M."/>
            <person name="Vacherie B."/>
            <person name="Biemont C."/>
            <person name="Skalli Z."/>
            <person name="Cattolico L."/>
            <person name="Poulain J."/>
            <person name="De Berardinis V."/>
            <person name="Cruaud C."/>
            <person name="Duprat S."/>
            <person name="Brottier P."/>
            <person name="Coutanceau J.-P."/>
            <person name="Gouzy J."/>
            <person name="Parra G."/>
            <person name="Lardier G."/>
            <person name="Chapple C."/>
            <person name="McKernan K.J."/>
            <person name="McEwan P."/>
            <person name="Bosak S."/>
            <person name="Kellis M."/>
            <person name="Volff J.-N."/>
            <person name="Guigo R."/>
            <person name="Zody M.C."/>
            <person name="Mesirov J."/>
            <person name="Lindblad-Toh K."/>
            <person name="Birren B."/>
            <person name="Nusbaum C."/>
            <person name="Kahn D."/>
            <person name="Robinson-Rechavi M."/>
            <person name="Laudet V."/>
            <person name="Schachter V."/>
            <person name="Quetier F."/>
            <person name="Saurin W."/>
            <person name="Scarpelli C."/>
            <person name="Wincker P."/>
            <person name="Lander E.S."/>
            <person name="Weissenbach J."/>
            <person name="Roest Crollius H."/>
        </authorList>
    </citation>
    <scope>NUCLEOTIDE SEQUENCE [LARGE SCALE GENOMIC DNA]</scope>
</reference>
<proteinExistence type="predicted"/>
<keyword evidence="6" id="KW-1185">Reference proteome</keyword>
<dbReference type="HOGENOM" id="CLU_128819_0_0_1"/>
<reference evidence="5" key="3">
    <citation type="submission" date="2025-09" db="UniProtKB">
        <authorList>
            <consortium name="Ensembl"/>
        </authorList>
    </citation>
    <scope>IDENTIFICATION</scope>
</reference>
<evidence type="ECO:0000313" key="5">
    <source>
        <dbReference type="Ensembl" id="ENSTNIP00000003176.1"/>
    </source>
</evidence>
<sequence>EHQAWILRRFLTQVEGQEAADEEEPHSIVGEFARLKSQSNKFRNEKTYSSKAAEKQENVKKNRYKDIVPFDHSRVKLNFITSRNDSDYINASFIRGVFSSTEYIATQGPLPHTLLDFFRMLWEYNAEVVIMACREFEMGKLSEESRGDYLARTLQVTYKNVSTVSWANSPQTDGRFSSPATR</sequence>
<organism evidence="5 6">
    <name type="scientific">Tetraodon nigroviridis</name>
    <name type="common">Spotted green pufferfish</name>
    <name type="synonym">Chelonodon nigroviridis</name>
    <dbReference type="NCBI Taxonomy" id="99883"/>
    <lineage>
        <taxon>Eukaryota</taxon>
        <taxon>Metazoa</taxon>
        <taxon>Chordata</taxon>
        <taxon>Craniata</taxon>
        <taxon>Vertebrata</taxon>
        <taxon>Euteleostomi</taxon>
        <taxon>Actinopterygii</taxon>
        <taxon>Neopterygii</taxon>
        <taxon>Teleostei</taxon>
        <taxon>Neoteleostei</taxon>
        <taxon>Acanthomorphata</taxon>
        <taxon>Eupercaria</taxon>
        <taxon>Tetraodontiformes</taxon>
        <taxon>Tetradontoidea</taxon>
        <taxon>Tetraodontidae</taxon>
        <taxon>Tetraodon</taxon>
    </lineage>
</organism>
<reference evidence="5" key="2">
    <citation type="submission" date="2025-08" db="UniProtKB">
        <authorList>
            <consortium name="Ensembl"/>
        </authorList>
    </citation>
    <scope>IDENTIFICATION</scope>
</reference>
<dbReference type="PANTHER" id="PTHR45983:SF1">
    <property type="entry name" value="TYROSINE-PROTEIN PHOSPHATASE NON-RECEPTOR TYPE 22"/>
    <property type="match status" value="1"/>
</dbReference>
<dbReference type="GO" id="GO:0005737">
    <property type="term" value="C:cytoplasm"/>
    <property type="evidence" value="ECO:0007669"/>
    <property type="project" value="TreeGrafter"/>
</dbReference>
<evidence type="ECO:0000256" key="1">
    <source>
        <dbReference type="ARBA" id="ARBA00013064"/>
    </source>
</evidence>
<accession>H3C4K7</accession>
<dbReference type="InterPro" id="IPR029021">
    <property type="entry name" value="Prot-tyrosine_phosphatase-like"/>
</dbReference>
<dbReference type="InterPro" id="IPR000242">
    <property type="entry name" value="PTP_cat"/>
</dbReference>
<evidence type="ECO:0000256" key="2">
    <source>
        <dbReference type="ARBA" id="ARBA00022801"/>
    </source>
</evidence>
<feature type="domain" description="Tyrosine-protein phosphatase" evidence="4">
    <location>
        <begin position="28"/>
        <end position="140"/>
    </location>
</feature>
<dbReference type="PANTHER" id="PTHR45983">
    <property type="entry name" value="TYROSINE PHOSPHATSE N18, PUTATIVE-RELATED"/>
    <property type="match status" value="1"/>
</dbReference>
<dbReference type="EC" id="3.1.3.48" evidence="1"/>
<dbReference type="GeneTree" id="ENSGT00940000167346"/>
<dbReference type="AlphaFoldDB" id="H3C4K7"/>
<dbReference type="GO" id="GO:0004726">
    <property type="term" value="F:non-membrane spanning protein tyrosine phosphatase activity"/>
    <property type="evidence" value="ECO:0007669"/>
    <property type="project" value="InterPro"/>
</dbReference>
<dbReference type="InterPro" id="IPR047170">
    <property type="entry name" value="PTN12/18/22"/>
</dbReference>
<dbReference type="SMART" id="SM00194">
    <property type="entry name" value="PTPc"/>
    <property type="match status" value="1"/>
</dbReference>
<keyword evidence="2" id="KW-0378">Hydrolase</keyword>
<evidence type="ECO:0000259" key="4">
    <source>
        <dbReference type="PROSITE" id="PS50055"/>
    </source>
</evidence>
<keyword evidence="3" id="KW-0904">Protein phosphatase</keyword>
<dbReference type="GO" id="GO:0050852">
    <property type="term" value="P:T cell receptor signaling pathway"/>
    <property type="evidence" value="ECO:0007669"/>
    <property type="project" value="TreeGrafter"/>
</dbReference>
<dbReference type="SUPFAM" id="SSF52799">
    <property type="entry name" value="(Phosphotyrosine protein) phosphatases II"/>
    <property type="match status" value="1"/>
</dbReference>
<dbReference type="PRINTS" id="PR00700">
    <property type="entry name" value="PRTYPHPHTASE"/>
</dbReference>
<evidence type="ECO:0000313" key="6">
    <source>
        <dbReference type="Proteomes" id="UP000007303"/>
    </source>
</evidence>
<evidence type="ECO:0000256" key="3">
    <source>
        <dbReference type="ARBA" id="ARBA00022912"/>
    </source>
</evidence>
<protein>
    <recommendedName>
        <fullName evidence="1">protein-tyrosine-phosphatase</fullName>
        <ecNumber evidence="1">3.1.3.48</ecNumber>
    </recommendedName>
</protein>